<gene>
    <name evidence="1" type="ORF">EB796_018462</name>
</gene>
<evidence type="ECO:0000313" key="1">
    <source>
        <dbReference type="EMBL" id="KAF6023230.1"/>
    </source>
</evidence>
<evidence type="ECO:0000313" key="2">
    <source>
        <dbReference type="Proteomes" id="UP000593567"/>
    </source>
</evidence>
<organism evidence="1 2">
    <name type="scientific">Bugula neritina</name>
    <name type="common">Brown bryozoan</name>
    <name type="synonym">Sertularia neritina</name>
    <dbReference type="NCBI Taxonomy" id="10212"/>
    <lineage>
        <taxon>Eukaryota</taxon>
        <taxon>Metazoa</taxon>
        <taxon>Spiralia</taxon>
        <taxon>Lophotrochozoa</taxon>
        <taxon>Bryozoa</taxon>
        <taxon>Gymnolaemata</taxon>
        <taxon>Cheilostomatida</taxon>
        <taxon>Flustrina</taxon>
        <taxon>Buguloidea</taxon>
        <taxon>Bugulidae</taxon>
        <taxon>Bugula</taxon>
    </lineage>
</organism>
<sequence>MWAVAETIFTISIYKNIRSTDSLTVAVLKVPHLQVPVKASAESVLLLNKFKLHNNVDIFKHVIICRKTYK</sequence>
<comment type="caution">
    <text evidence="1">The sequence shown here is derived from an EMBL/GenBank/DDBJ whole genome shotgun (WGS) entry which is preliminary data.</text>
</comment>
<protein>
    <submittedName>
        <fullName evidence="1">Uncharacterized protein</fullName>
    </submittedName>
</protein>
<dbReference type="AlphaFoldDB" id="A0A7J7JAG8"/>
<name>A0A7J7JAG8_BUGNE</name>
<dbReference type="EMBL" id="VXIV02002742">
    <property type="protein sequence ID" value="KAF6023230.1"/>
    <property type="molecule type" value="Genomic_DNA"/>
</dbReference>
<proteinExistence type="predicted"/>
<keyword evidence="2" id="KW-1185">Reference proteome</keyword>
<dbReference type="Proteomes" id="UP000593567">
    <property type="component" value="Unassembled WGS sequence"/>
</dbReference>
<reference evidence="1" key="1">
    <citation type="submission" date="2020-06" db="EMBL/GenBank/DDBJ databases">
        <title>Draft genome of Bugula neritina, a colonial animal packing powerful symbionts and potential medicines.</title>
        <authorList>
            <person name="Rayko M."/>
        </authorList>
    </citation>
    <scope>NUCLEOTIDE SEQUENCE [LARGE SCALE GENOMIC DNA]</scope>
    <source>
        <strain evidence="1">Kwan_BN1</strain>
    </source>
</reference>
<accession>A0A7J7JAG8</accession>